<gene>
    <name evidence="8" type="ORF">Acr_15g0006990</name>
</gene>
<dbReference type="InterPro" id="IPR036955">
    <property type="entry name" value="AP2/ERF_dom_sf"/>
</dbReference>
<dbReference type="InterPro" id="IPR044808">
    <property type="entry name" value="ERF_plant"/>
</dbReference>
<dbReference type="AlphaFoldDB" id="A0A7J0FV69"/>
<protein>
    <submittedName>
        <fullName evidence="8">Ethylene responsive element binding factor 1</fullName>
    </submittedName>
</protein>
<reference evidence="8 9" key="1">
    <citation type="submission" date="2019-07" db="EMBL/GenBank/DDBJ databases">
        <title>De Novo Assembly of kiwifruit Actinidia rufa.</title>
        <authorList>
            <person name="Sugita-Konishi S."/>
            <person name="Sato K."/>
            <person name="Mori E."/>
            <person name="Abe Y."/>
            <person name="Kisaki G."/>
            <person name="Hamano K."/>
            <person name="Suezawa K."/>
            <person name="Otani M."/>
            <person name="Fukuda T."/>
            <person name="Manabe T."/>
            <person name="Gomi K."/>
            <person name="Tabuchi M."/>
            <person name="Akimitsu K."/>
            <person name="Kataoka I."/>
        </authorList>
    </citation>
    <scope>NUCLEOTIDE SEQUENCE [LARGE SCALE GENOMIC DNA]</scope>
    <source>
        <strain evidence="9">cv. Fuchu</strain>
    </source>
</reference>
<keyword evidence="4" id="KW-0804">Transcription</keyword>
<dbReference type="OrthoDB" id="912842at2759"/>
<dbReference type="CDD" id="cd00018">
    <property type="entry name" value="AP2"/>
    <property type="match status" value="1"/>
</dbReference>
<evidence type="ECO:0000313" key="8">
    <source>
        <dbReference type="EMBL" id="GFZ02090.1"/>
    </source>
</evidence>
<evidence type="ECO:0000259" key="7">
    <source>
        <dbReference type="PROSITE" id="PS51032"/>
    </source>
</evidence>
<dbReference type="GO" id="GO:0003700">
    <property type="term" value="F:DNA-binding transcription factor activity"/>
    <property type="evidence" value="ECO:0007669"/>
    <property type="project" value="InterPro"/>
</dbReference>
<evidence type="ECO:0000256" key="5">
    <source>
        <dbReference type="ARBA" id="ARBA00023242"/>
    </source>
</evidence>
<evidence type="ECO:0000256" key="2">
    <source>
        <dbReference type="ARBA" id="ARBA00023015"/>
    </source>
</evidence>
<dbReference type="InterPro" id="IPR001471">
    <property type="entry name" value="AP2/ERF_dom"/>
</dbReference>
<dbReference type="Gene3D" id="3.30.730.10">
    <property type="entry name" value="AP2/ERF domain"/>
    <property type="match status" value="1"/>
</dbReference>
<evidence type="ECO:0000256" key="4">
    <source>
        <dbReference type="ARBA" id="ARBA00023163"/>
    </source>
</evidence>
<dbReference type="SMART" id="SM00380">
    <property type="entry name" value="AP2"/>
    <property type="match status" value="1"/>
</dbReference>
<proteinExistence type="predicted"/>
<evidence type="ECO:0000256" key="1">
    <source>
        <dbReference type="ARBA" id="ARBA00004123"/>
    </source>
</evidence>
<dbReference type="GO" id="GO:0009873">
    <property type="term" value="P:ethylene-activated signaling pathway"/>
    <property type="evidence" value="ECO:0007669"/>
    <property type="project" value="InterPro"/>
</dbReference>
<keyword evidence="9" id="KW-1185">Reference proteome</keyword>
<dbReference type="PANTHER" id="PTHR31190:SF287">
    <property type="entry name" value="DEVELOPMENT RELATED ERF PROTEIN"/>
    <property type="match status" value="1"/>
</dbReference>
<dbReference type="PANTHER" id="PTHR31190">
    <property type="entry name" value="DNA-BINDING DOMAIN"/>
    <property type="match status" value="1"/>
</dbReference>
<name>A0A7J0FV69_9ERIC</name>
<dbReference type="PROSITE" id="PS51032">
    <property type="entry name" value="AP2_ERF"/>
    <property type="match status" value="1"/>
</dbReference>
<dbReference type="GO" id="GO:0005634">
    <property type="term" value="C:nucleus"/>
    <property type="evidence" value="ECO:0007669"/>
    <property type="project" value="UniProtKB-SubCell"/>
</dbReference>
<dbReference type="EMBL" id="BJWL01000015">
    <property type="protein sequence ID" value="GFZ02090.1"/>
    <property type="molecule type" value="Genomic_DNA"/>
</dbReference>
<accession>A0A7J0FV69</accession>
<sequence length="191" mass="21202">MCTQFDFGSELALIDSIRRHLLDDNWGQLPLKQNDSEDMIVYGLLTEAVEIGWLPLLTAETTAAAIKSESEITEELTDSPQNFDFTAFAAEIRDPAKRGARVWLGTFEKAEDAAVAYDRAAYRMRGSRALLNFPHQVNSGEPDPVRVTSKRSLSSKSESLKRQRKVVGPAEAVVVPVKVEAGSGWRVEKFC</sequence>
<organism evidence="8 9">
    <name type="scientific">Actinidia rufa</name>
    <dbReference type="NCBI Taxonomy" id="165716"/>
    <lineage>
        <taxon>Eukaryota</taxon>
        <taxon>Viridiplantae</taxon>
        <taxon>Streptophyta</taxon>
        <taxon>Embryophyta</taxon>
        <taxon>Tracheophyta</taxon>
        <taxon>Spermatophyta</taxon>
        <taxon>Magnoliopsida</taxon>
        <taxon>eudicotyledons</taxon>
        <taxon>Gunneridae</taxon>
        <taxon>Pentapetalae</taxon>
        <taxon>asterids</taxon>
        <taxon>Ericales</taxon>
        <taxon>Actinidiaceae</taxon>
        <taxon>Actinidia</taxon>
    </lineage>
</organism>
<comment type="subcellular location">
    <subcellularLocation>
        <location evidence="1">Nucleus</location>
    </subcellularLocation>
</comment>
<dbReference type="InterPro" id="IPR016177">
    <property type="entry name" value="DNA-bd_dom_sf"/>
</dbReference>
<feature type="region of interest" description="Disordered" evidence="6">
    <location>
        <begin position="135"/>
        <end position="161"/>
    </location>
</feature>
<feature type="domain" description="AP2/ERF" evidence="7">
    <location>
        <begin position="75"/>
        <end position="134"/>
    </location>
</feature>
<keyword evidence="3" id="KW-0238">DNA-binding</keyword>
<keyword evidence="2" id="KW-0805">Transcription regulation</keyword>
<evidence type="ECO:0000313" key="9">
    <source>
        <dbReference type="Proteomes" id="UP000585474"/>
    </source>
</evidence>
<keyword evidence="5" id="KW-0539">Nucleus</keyword>
<dbReference type="SUPFAM" id="SSF54171">
    <property type="entry name" value="DNA-binding domain"/>
    <property type="match status" value="1"/>
</dbReference>
<dbReference type="Proteomes" id="UP000585474">
    <property type="component" value="Unassembled WGS sequence"/>
</dbReference>
<evidence type="ECO:0000256" key="3">
    <source>
        <dbReference type="ARBA" id="ARBA00023125"/>
    </source>
</evidence>
<comment type="caution">
    <text evidence="8">The sequence shown here is derived from an EMBL/GenBank/DDBJ whole genome shotgun (WGS) entry which is preliminary data.</text>
</comment>
<evidence type="ECO:0000256" key="6">
    <source>
        <dbReference type="SAM" id="MobiDB-lite"/>
    </source>
</evidence>
<dbReference type="GO" id="GO:0003677">
    <property type="term" value="F:DNA binding"/>
    <property type="evidence" value="ECO:0007669"/>
    <property type="project" value="UniProtKB-KW"/>
</dbReference>